<organism evidence="1 2">
    <name type="scientific">[Emmonsia] crescens</name>
    <dbReference type="NCBI Taxonomy" id="73230"/>
    <lineage>
        <taxon>Eukaryota</taxon>
        <taxon>Fungi</taxon>
        <taxon>Dikarya</taxon>
        <taxon>Ascomycota</taxon>
        <taxon>Pezizomycotina</taxon>
        <taxon>Eurotiomycetes</taxon>
        <taxon>Eurotiomycetidae</taxon>
        <taxon>Onygenales</taxon>
        <taxon>Ajellomycetaceae</taxon>
        <taxon>Emergomyces</taxon>
    </lineage>
</organism>
<dbReference type="EMBL" id="LCZI01001322">
    <property type="protein sequence ID" value="KKZ61228.1"/>
    <property type="molecule type" value="Genomic_DNA"/>
</dbReference>
<dbReference type="Proteomes" id="UP000034164">
    <property type="component" value="Unassembled WGS sequence"/>
</dbReference>
<proteinExistence type="predicted"/>
<reference evidence="2" key="1">
    <citation type="journal article" date="2015" name="PLoS Genet.">
        <title>The dynamic genome and transcriptome of the human fungal pathogen Blastomyces and close relative Emmonsia.</title>
        <authorList>
            <person name="Munoz J.F."/>
            <person name="Gauthier G.M."/>
            <person name="Desjardins C.A."/>
            <person name="Gallo J.E."/>
            <person name="Holder J."/>
            <person name="Sullivan T.D."/>
            <person name="Marty A.J."/>
            <person name="Carmen J.C."/>
            <person name="Chen Z."/>
            <person name="Ding L."/>
            <person name="Gujja S."/>
            <person name="Magrini V."/>
            <person name="Misas E."/>
            <person name="Mitreva M."/>
            <person name="Priest M."/>
            <person name="Saif S."/>
            <person name="Whiston E.A."/>
            <person name="Young S."/>
            <person name="Zeng Q."/>
            <person name="Goldman W.E."/>
            <person name="Mardis E.R."/>
            <person name="Taylor J.W."/>
            <person name="McEwen J.G."/>
            <person name="Clay O.K."/>
            <person name="Klein B.S."/>
            <person name="Cuomo C.A."/>
        </authorList>
    </citation>
    <scope>NUCLEOTIDE SEQUENCE [LARGE SCALE GENOMIC DNA]</scope>
    <source>
        <strain evidence="2">UAMH 3008</strain>
    </source>
</reference>
<dbReference type="AlphaFoldDB" id="A0A0G2HT56"/>
<comment type="caution">
    <text evidence="1">The sequence shown here is derived from an EMBL/GenBank/DDBJ whole genome shotgun (WGS) entry which is preliminary data.</text>
</comment>
<gene>
    <name evidence="1" type="ORF">EMCG_04146</name>
</gene>
<evidence type="ECO:0000313" key="2">
    <source>
        <dbReference type="Proteomes" id="UP000034164"/>
    </source>
</evidence>
<name>A0A0G2HT56_9EURO</name>
<evidence type="ECO:0000313" key="1">
    <source>
        <dbReference type="EMBL" id="KKZ61228.1"/>
    </source>
</evidence>
<protein>
    <submittedName>
        <fullName evidence="1">Uncharacterized protein</fullName>
    </submittedName>
</protein>
<sequence>MAGARGKQRGSSEKLLGYTQQATLRIVISKQLNKGNPSFLMSLFNGFGTLQHRPHVGLLLSIHILVSLRICPHPPGVKFHRFEDPNTESNSETICTKLSARNYAQMLRAMAALDMSWEHTDLPEKRRLMRRSVWLELFAAYAPLLPYSQTRVHTSEREDLLGLFLKIWNSMLTAT</sequence>
<dbReference type="VEuPathDB" id="FungiDB:EMCG_04146"/>
<accession>A0A0G2HT56</accession>